<evidence type="ECO:0000256" key="3">
    <source>
        <dbReference type="ARBA" id="ARBA00008793"/>
    </source>
</evidence>
<dbReference type="PANTHER" id="PTHR14145">
    <property type="entry name" value="26S PROTESOME SUBUNIT 6"/>
    <property type="match status" value="1"/>
</dbReference>
<dbReference type="Pfam" id="PF10602">
    <property type="entry name" value="RPN7"/>
    <property type="match status" value="1"/>
</dbReference>
<evidence type="ECO:0000256" key="6">
    <source>
        <dbReference type="ARBA" id="ARBA00023242"/>
    </source>
</evidence>
<dbReference type="Proteomes" id="UP001447188">
    <property type="component" value="Unassembled WGS sequence"/>
</dbReference>
<dbReference type="InterPro" id="IPR000717">
    <property type="entry name" value="PCI_dom"/>
</dbReference>
<evidence type="ECO:0000256" key="1">
    <source>
        <dbReference type="ARBA" id="ARBA00004123"/>
    </source>
</evidence>
<dbReference type="SMART" id="SM00088">
    <property type="entry name" value="PINT"/>
    <property type="match status" value="1"/>
</dbReference>
<comment type="subcellular location">
    <subcellularLocation>
        <location evidence="2">Cytoplasm</location>
    </subcellularLocation>
    <subcellularLocation>
        <location evidence="1">Nucleus</location>
    </subcellularLocation>
</comment>
<dbReference type="InterPro" id="IPR036390">
    <property type="entry name" value="WH_DNA-bd_sf"/>
</dbReference>
<evidence type="ECO:0000313" key="8">
    <source>
        <dbReference type="EMBL" id="KAL0638228.1"/>
    </source>
</evidence>
<evidence type="ECO:0000256" key="4">
    <source>
        <dbReference type="ARBA" id="ARBA00022490"/>
    </source>
</evidence>
<accession>A0ABR3GQX1</accession>
<keyword evidence="9" id="KW-1185">Reference proteome</keyword>
<dbReference type="Pfam" id="PF01399">
    <property type="entry name" value="PCI"/>
    <property type="match status" value="1"/>
</dbReference>
<proteinExistence type="inferred from homology"/>
<organism evidence="8 9">
    <name type="scientific">Discina gigas</name>
    <dbReference type="NCBI Taxonomy" id="1032678"/>
    <lineage>
        <taxon>Eukaryota</taxon>
        <taxon>Fungi</taxon>
        <taxon>Dikarya</taxon>
        <taxon>Ascomycota</taxon>
        <taxon>Pezizomycotina</taxon>
        <taxon>Pezizomycetes</taxon>
        <taxon>Pezizales</taxon>
        <taxon>Discinaceae</taxon>
        <taxon>Discina</taxon>
    </lineage>
</organism>
<keyword evidence="4" id="KW-0963">Cytoplasm</keyword>
<comment type="caution">
    <text evidence="8">The sequence shown here is derived from an EMBL/GenBank/DDBJ whole genome shotgun (WGS) entry which is preliminary data.</text>
</comment>
<dbReference type="PROSITE" id="PS50250">
    <property type="entry name" value="PCI"/>
    <property type="match status" value="1"/>
</dbReference>
<sequence>MASTTGPVQAFFGHRKSEGSLVVSDPPKFDLESYISNYTGRTQVERLLHIGLHSPPLCVEALKLAIKALRQTSDVPRYKLTVENIRKIAPDDPDAAMDDEWVEKTSRRVASNTEKIEADLKSYKHNLIKESIRMGHEDLGNHFYASGDLVNAFKSYSRMRDFCTAPKHILDMSLQIIRVCIEQGNYMSVQSHISKIRNLSRTSEEEEALKPKLCVAMGLTQLASGAFRDAAKSFLECPPTLGASYNDVISSNDVAIYGGLCALASMERGQLKKEVLDNNDFRNFLELEPQMRKAISYFHTAKYSNCLQILEEYKNDYHLDIHLQKHVNRLYEMIRSKGIVQYFIPFSCVTLSSMAEAFATSEKTLEKELVGMIGKGILDARIDTKNRFVAQLLTAKEADLRTAVHRDTLAMAQNYERTTRMRLMRMNIIRAGLEVRGPKGGPNLPPGVTGQGSQGWVGHTGRTQGFMERFHMG</sequence>
<evidence type="ECO:0000256" key="5">
    <source>
        <dbReference type="ARBA" id="ARBA00022790"/>
    </source>
</evidence>
<protein>
    <recommendedName>
        <fullName evidence="7">PCI domain-containing protein</fullName>
    </recommendedName>
</protein>
<evidence type="ECO:0000256" key="2">
    <source>
        <dbReference type="ARBA" id="ARBA00004496"/>
    </source>
</evidence>
<dbReference type="Gene3D" id="1.25.40.570">
    <property type="match status" value="1"/>
</dbReference>
<dbReference type="PANTHER" id="PTHR14145:SF2">
    <property type="entry name" value="COP9 SIGNALOSOME COMPLEX SUBUNIT 1"/>
    <property type="match status" value="1"/>
</dbReference>
<dbReference type="InterPro" id="IPR019585">
    <property type="entry name" value="Rpn7/CSN1"/>
</dbReference>
<evidence type="ECO:0000259" key="7">
    <source>
        <dbReference type="PROSITE" id="PS50250"/>
    </source>
</evidence>
<keyword evidence="6" id="KW-0539">Nucleus</keyword>
<dbReference type="InterPro" id="IPR045135">
    <property type="entry name" value="Rpn7_N"/>
</dbReference>
<evidence type="ECO:0000313" key="9">
    <source>
        <dbReference type="Proteomes" id="UP001447188"/>
    </source>
</evidence>
<comment type="similarity">
    <text evidence="3">Belongs to the CSN1 family.</text>
</comment>
<gene>
    <name evidence="8" type="ORF">Q9L58_002682</name>
</gene>
<feature type="domain" description="PCI" evidence="7">
    <location>
        <begin position="226"/>
        <end position="396"/>
    </location>
</feature>
<keyword evidence="5" id="KW-0736">Signalosome</keyword>
<dbReference type="SUPFAM" id="SSF46785">
    <property type="entry name" value="Winged helix' DNA-binding domain"/>
    <property type="match status" value="1"/>
</dbReference>
<reference evidence="8 9" key="1">
    <citation type="submission" date="2024-02" db="EMBL/GenBank/DDBJ databases">
        <title>Discinaceae phylogenomics.</title>
        <authorList>
            <person name="Dirks A.C."/>
            <person name="James T.Y."/>
        </authorList>
    </citation>
    <scope>NUCLEOTIDE SEQUENCE [LARGE SCALE GENOMIC DNA]</scope>
    <source>
        <strain evidence="8 9">ACD0624</strain>
    </source>
</reference>
<dbReference type="EMBL" id="JBBBZM010000024">
    <property type="protein sequence ID" value="KAL0638228.1"/>
    <property type="molecule type" value="Genomic_DNA"/>
</dbReference>
<name>A0ABR3GQX1_9PEZI</name>